<feature type="signal peptide" evidence="1">
    <location>
        <begin position="1"/>
        <end position="20"/>
    </location>
</feature>
<keyword evidence="4" id="KW-1185">Reference proteome</keyword>
<gene>
    <name evidence="3" type="ORF">BXY75_0832</name>
</gene>
<dbReference type="InterPro" id="IPR052557">
    <property type="entry name" value="CAP/Cytokinesis_protein"/>
</dbReference>
<dbReference type="EMBL" id="REFC01000011">
    <property type="protein sequence ID" value="RMA66408.1"/>
    <property type="molecule type" value="Genomic_DNA"/>
</dbReference>
<proteinExistence type="predicted"/>
<feature type="chain" id="PRO_5017934414" evidence="1">
    <location>
        <begin position="21"/>
        <end position="313"/>
    </location>
</feature>
<evidence type="ECO:0000313" key="3">
    <source>
        <dbReference type="EMBL" id="RMA66408.1"/>
    </source>
</evidence>
<feature type="domain" description="Transglutaminase-like" evidence="2">
    <location>
        <begin position="44"/>
        <end position="162"/>
    </location>
</feature>
<dbReference type="InterPro" id="IPR002931">
    <property type="entry name" value="Transglutaminase-like"/>
</dbReference>
<dbReference type="GO" id="GO:0005737">
    <property type="term" value="C:cytoplasm"/>
    <property type="evidence" value="ECO:0007669"/>
    <property type="project" value="TreeGrafter"/>
</dbReference>
<reference evidence="3 4" key="1">
    <citation type="submission" date="2018-10" db="EMBL/GenBank/DDBJ databases">
        <title>Genomic Encyclopedia of Archaeal and Bacterial Type Strains, Phase II (KMG-II): from individual species to whole genera.</title>
        <authorList>
            <person name="Goeker M."/>
        </authorList>
    </citation>
    <scope>NUCLEOTIDE SEQUENCE [LARGE SCALE GENOMIC DNA]</scope>
    <source>
        <strain evidence="3 4">DSM 23424</strain>
    </source>
</reference>
<dbReference type="SUPFAM" id="SSF54001">
    <property type="entry name" value="Cysteine proteinases"/>
    <property type="match status" value="1"/>
</dbReference>
<evidence type="ECO:0000313" key="4">
    <source>
        <dbReference type="Proteomes" id="UP000271339"/>
    </source>
</evidence>
<evidence type="ECO:0000259" key="2">
    <source>
        <dbReference type="Pfam" id="PF01841"/>
    </source>
</evidence>
<comment type="caution">
    <text evidence="3">The sequence shown here is derived from an EMBL/GenBank/DDBJ whole genome shotgun (WGS) entry which is preliminary data.</text>
</comment>
<dbReference type="Pfam" id="PF01841">
    <property type="entry name" value="Transglut_core"/>
    <property type="match status" value="1"/>
</dbReference>
<dbReference type="OrthoDB" id="9788327at2"/>
<dbReference type="PANTHER" id="PTHR46333">
    <property type="entry name" value="CYTOKINESIS PROTEIN 3"/>
    <property type="match status" value="1"/>
</dbReference>
<dbReference type="InterPro" id="IPR038765">
    <property type="entry name" value="Papain-like_cys_pep_sf"/>
</dbReference>
<protein>
    <submittedName>
        <fullName evidence="3">Transglutaminase superfamily protein</fullName>
    </submittedName>
</protein>
<accession>A0A3L9Z7I9</accession>
<dbReference type="PANTHER" id="PTHR46333:SF2">
    <property type="entry name" value="CYTOKINESIS PROTEIN 3"/>
    <property type="match status" value="1"/>
</dbReference>
<sequence>MKYYLNLFLTVFFATTSALMAQDYERVDASILLYPETFKAPEQLAKFITRDFISEEEKVRAMYSWIIQNIAYDPDEYKKFNFNFKNYRERNEKEEKTREKIIERTLQKGIAVCEGYAMLFEKLCELQGIENYLVRGDIKTNFNDIGRPFKKSHMWNVVVLEGKPYLFDVTWGAGKYRNKFLKEPSYFFYKTEPELFFKTHYPDMQEDAFLDRLVSKEVFANMPLIIKEEMKMGDIESPMMGIISRDEYFDQILFTVNSETIENVSYSYGSDTLEVRDFERKGDQLRFSIPLQPGADNLLIYFDSKPALGYKVQ</sequence>
<keyword evidence="1" id="KW-0732">Signal</keyword>
<name>A0A3L9Z7I9_9FLAO</name>
<dbReference type="Proteomes" id="UP000271339">
    <property type="component" value="Unassembled WGS sequence"/>
</dbReference>
<organism evidence="3 4">
    <name type="scientific">Ulvibacter antarcticus</name>
    <dbReference type="NCBI Taxonomy" id="442714"/>
    <lineage>
        <taxon>Bacteria</taxon>
        <taxon>Pseudomonadati</taxon>
        <taxon>Bacteroidota</taxon>
        <taxon>Flavobacteriia</taxon>
        <taxon>Flavobacteriales</taxon>
        <taxon>Flavobacteriaceae</taxon>
        <taxon>Ulvibacter</taxon>
    </lineage>
</organism>
<dbReference type="RefSeq" id="WP_121906405.1">
    <property type="nucleotide sequence ID" value="NZ_REFC01000011.1"/>
</dbReference>
<evidence type="ECO:0000256" key="1">
    <source>
        <dbReference type="SAM" id="SignalP"/>
    </source>
</evidence>
<dbReference type="Gene3D" id="3.10.620.30">
    <property type="match status" value="1"/>
</dbReference>
<dbReference type="AlphaFoldDB" id="A0A3L9Z7I9"/>